<evidence type="ECO:0000313" key="2">
    <source>
        <dbReference type="Proteomes" id="UP001165960"/>
    </source>
</evidence>
<accession>A0ACC2TLS0</accession>
<gene>
    <name evidence="1" type="ORF">DSO57_1033708</name>
</gene>
<proteinExistence type="predicted"/>
<sequence length="68" mass="6963">MTVEQVKAIWVGGQVQVSFLVTRLKGLGVSGCLHVLSLTSIEAGLAAAGLVAGTVENVVVVESVKTLE</sequence>
<dbReference type="Proteomes" id="UP001165960">
    <property type="component" value="Unassembled WGS sequence"/>
</dbReference>
<evidence type="ECO:0000313" key="1">
    <source>
        <dbReference type="EMBL" id="KAJ9075670.1"/>
    </source>
</evidence>
<name>A0ACC2TLS0_9FUNG</name>
<organism evidence="1 2">
    <name type="scientific">Entomophthora muscae</name>
    <dbReference type="NCBI Taxonomy" id="34485"/>
    <lineage>
        <taxon>Eukaryota</taxon>
        <taxon>Fungi</taxon>
        <taxon>Fungi incertae sedis</taxon>
        <taxon>Zoopagomycota</taxon>
        <taxon>Entomophthoromycotina</taxon>
        <taxon>Entomophthoromycetes</taxon>
        <taxon>Entomophthorales</taxon>
        <taxon>Entomophthoraceae</taxon>
        <taxon>Entomophthora</taxon>
    </lineage>
</organism>
<comment type="caution">
    <text evidence="1">The sequence shown here is derived from an EMBL/GenBank/DDBJ whole genome shotgun (WGS) entry which is preliminary data.</text>
</comment>
<keyword evidence="2" id="KW-1185">Reference proteome</keyword>
<dbReference type="EMBL" id="QTSX02002399">
    <property type="protein sequence ID" value="KAJ9075670.1"/>
    <property type="molecule type" value="Genomic_DNA"/>
</dbReference>
<protein>
    <submittedName>
        <fullName evidence="1">Uncharacterized protein</fullName>
    </submittedName>
</protein>
<reference evidence="1" key="1">
    <citation type="submission" date="2022-04" db="EMBL/GenBank/DDBJ databases">
        <title>Genome of the entomopathogenic fungus Entomophthora muscae.</title>
        <authorList>
            <person name="Elya C."/>
            <person name="Lovett B.R."/>
            <person name="Lee E."/>
            <person name="Macias A.M."/>
            <person name="Hajek A.E."/>
            <person name="De Bivort B.L."/>
            <person name="Kasson M.T."/>
            <person name="De Fine Licht H.H."/>
            <person name="Stajich J.E."/>
        </authorList>
    </citation>
    <scope>NUCLEOTIDE SEQUENCE</scope>
    <source>
        <strain evidence="1">Berkeley</strain>
    </source>
</reference>